<name>A0A167W2R7_9AGAM</name>
<evidence type="ECO:0000313" key="1">
    <source>
        <dbReference type="EMBL" id="KZP05630.1"/>
    </source>
</evidence>
<organism evidence="1 2">
    <name type="scientific">Athelia psychrophila</name>
    <dbReference type="NCBI Taxonomy" id="1759441"/>
    <lineage>
        <taxon>Eukaryota</taxon>
        <taxon>Fungi</taxon>
        <taxon>Dikarya</taxon>
        <taxon>Basidiomycota</taxon>
        <taxon>Agaricomycotina</taxon>
        <taxon>Agaricomycetes</taxon>
        <taxon>Agaricomycetidae</taxon>
        <taxon>Atheliales</taxon>
        <taxon>Atheliaceae</taxon>
        <taxon>Athelia</taxon>
    </lineage>
</organism>
<dbReference type="AlphaFoldDB" id="A0A167W2R7"/>
<protein>
    <submittedName>
        <fullName evidence="1">Uncharacterized protein</fullName>
    </submittedName>
</protein>
<dbReference type="Proteomes" id="UP000076532">
    <property type="component" value="Unassembled WGS sequence"/>
</dbReference>
<sequence>MHLDALPRQRCRDIRSEVRVVECTGRDAGGGGKVLYAMGASARVNPGSNNEVEMTAASSASCRPCTPNPPTRGLNTSVPVLITPLNSRSTRVVLHFPSSQSACATTRATIVLSAFVPSSSFPTL</sequence>
<feature type="non-terminal residue" evidence="1">
    <location>
        <position position="124"/>
    </location>
</feature>
<gene>
    <name evidence="1" type="ORF">FIBSPDRAFT_877318</name>
</gene>
<dbReference type="EMBL" id="KV417827">
    <property type="protein sequence ID" value="KZP05630.1"/>
    <property type="molecule type" value="Genomic_DNA"/>
</dbReference>
<reference evidence="1 2" key="1">
    <citation type="journal article" date="2016" name="Mol. Biol. Evol.">
        <title>Comparative Genomics of Early-Diverging Mushroom-Forming Fungi Provides Insights into the Origins of Lignocellulose Decay Capabilities.</title>
        <authorList>
            <person name="Nagy L.G."/>
            <person name="Riley R."/>
            <person name="Tritt A."/>
            <person name="Adam C."/>
            <person name="Daum C."/>
            <person name="Floudas D."/>
            <person name="Sun H."/>
            <person name="Yadav J.S."/>
            <person name="Pangilinan J."/>
            <person name="Larsson K.H."/>
            <person name="Matsuura K."/>
            <person name="Barry K."/>
            <person name="Labutti K."/>
            <person name="Kuo R."/>
            <person name="Ohm R.A."/>
            <person name="Bhattacharya S.S."/>
            <person name="Shirouzu T."/>
            <person name="Yoshinaga Y."/>
            <person name="Martin F.M."/>
            <person name="Grigoriev I.V."/>
            <person name="Hibbett D.S."/>
        </authorList>
    </citation>
    <scope>NUCLEOTIDE SEQUENCE [LARGE SCALE GENOMIC DNA]</scope>
    <source>
        <strain evidence="1 2">CBS 109695</strain>
    </source>
</reference>
<proteinExistence type="predicted"/>
<keyword evidence="2" id="KW-1185">Reference proteome</keyword>
<evidence type="ECO:0000313" key="2">
    <source>
        <dbReference type="Proteomes" id="UP000076532"/>
    </source>
</evidence>
<accession>A0A167W2R7</accession>